<dbReference type="EMBL" id="JAVDXV010000003">
    <property type="protein sequence ID" value="MDR7332594.1"/>
    <property type="molecule type" value="Genomic_DNA"/>
</dbReference>
<feature type="chain" id="PRO_5046195877" description="Outer membrane lipoprotein-sorting protein" evidence="1">
    <location>
        <begin position="18"/>
        <end position="342"/>
    </location>
</feature>
<evidence type="ECO:0000313" key="2">
    <source>
        <dbReference type="EMBL" id="MDR7332594.1"/>
    </source>
</evidence>
<gene>
    <name evidence="2" type="ORF">J2X21_001727</name>
</gene>
<proteinExistence type="predicted"/>
<comment type="caution">
    <text evidence="2">The sequence shown here is derived from an EMBL/GenBank/DDBJ whole genome shotgun (WGS) entry which is preliminary data.</text>
</comment>
<keyword evidence="1" id="KW-0732">Signal</keyword>
<organism evidence="2 3">
    <name type="scientific">Roseateles asaccharophilus</name>
    <dbReference type="NCBI Taxonomy" id="582607"/>
    <lineage>
        <taxon>Bacteria</taxon>
        <taxon>Pseudomonadati</taxon>
        <taxon>Pseudomonadota</taxon>
        <taxon>Betaproteobacteria</taxon>
        <taxon>Burkholderiales</taxon>
        <taxon>Sphaerotilaceae</taxon>
        <taxon>Roseateles</taxon>
    </lineage>
</organism>
<evidence type="ECO:0000313" key="3">
    <source>
        <dbReference type="Proteomes" id="UP001180825"/>
    </source>
</evidence>
<keyword evidence="3" id="KW-1185">Reference proteome</keyword>
<dbReference type="Proteomes" id="UP001180825">
    <property type="component" value="Unassembled WGS sequence"/>
</dbReference>
<feature type="signal peptide" evidence="1">
    <location>
        <begin position="1"/>
        <end position="17"/>
    </location>
</feature>
<protein>
    <recommendedName>
        <fullName evidence="4">Outer membrane lipoprotein-sorting protein</fullName>
    </recommendedName>
</protein>
<reference evidence="2 3" key="1">
    <citation type="submission" date="2023-07" db="EMBL/GenBank/DDBJ databases">
        <title>Sorghum-associated microbial communities from plants grown in Nebraska, USA.</title>
        <authorList>
            <person name="Schachtman D."/>
        </authorList>
    </citation>
    <scope>NUCLEOTIDE SEQUENCE [LARGE SCALE GENOMIC DNA]</scope>
    <source>
        <strain evidence="2 3">BE316</strain>
    </source>
</reference>
<evidence type="ECO:0000256" key="1">
    <source>
        <dbReference type="SAM" id="SignalP"/>
    </source>
</evidence>
<dbReference type="RefSeq" id="WP_310327325.1">
    <property type="nucleotide sequence ID" value="NZ_JAVDXV010000003.1"/>
</dbReference>
<sequence length="342" mass="38015">MRAAALLLALTCASAWAADAQLGRVEVQGEAATAREKKTLAQLFKAQALFDKHRALAPAAELKFKVYARTQADAAPSLDLGLMLPAGRQPLVLDAEDRFVIAPAWRTLPERTEVRSRLADGRVTWRPDIRTPGVPDGERRLGDLRLQCHVGFGSGVARGSMLFGLFRLDTSDCQSRDWSGSSFADKPIFAVTLVHGERRMTLSARLLHGLRDDRGPLYDWGYSLRERMFRLPMGDVSWPDDTRVVFETMDDAVGPPDPMLAAMTGPWVQADLPPGLSTAEVTQRLGEAQDDLRFESGRRLQRRVKEFKLRAGPLQLEWVSLFDAQGRLLKSQLRADQLRGSP</sequence>
<evidence type="ECO:0008006" key="4">
    <source>
        <dbReference type="Google" id="ProtNLM"/>
    </source>
</evidence>
<name>A0ABU2A5X7_9BURK</name>
<accession>A0ABU2A5X7</accession>